<reference evidence="2 3" key="1">
    <citation type="submission" date="2023-01" db="EMBL/GenBank/DDBJ databases">
        <title>Analysis of 21 Apiospora genomes using comparative genomics revels a genus with tremendous synthesis potential of carbohydrate active enzymes and secondary metabolites.</title>
        <authorList>
            <person name="Sorensen T."/>
        </authorList>
    </citation>
    <scope>NUCLEOTIDE SEQUENCE [LARGE SCALE GENOMIC DNA]</scope>
    <source>
        <strain evidence="2 3">CBS 20057</strain>
    </source>
</reference>
<feature type="region of interest" description="Disordered" evidence="1">
    <location>
        <begin position="47"/>
        <end position="78"/>
    </location>
</feature>
<proteinExistence type="predicted"/>
<accession>A0ABR1SD54</accession>
<sequence length="108" mass="11797">MIHLQATELALGHVGLMPGQGAGQRIPRILRGRRRFQAPPPIVVVGIHAQDPLTPVPSDRSGKDEPSGRDGEQGNAIPAWEELRLQQFGLDVQGRRDAVVALSWQQLL</sequence>
<evidence type="ECO:0000313" key="2">
    <source>
        <dbReference type="EMBL" id="KAK8029325.1"/>
    </source>
</evidence>
<evidence type="ECO:0000313" key="3">
    <source>
        <dbReference type="Proteomes" id="UP001396898"/>
    </source>
</evidence>
<protein>
    <submittedName>
        <fullName evidence="2">Uncharacterized protein</fullName>
    </submittedName>
</protein>
<gene>
    <name evidence="2" type="ORF">PG991_006381</name>
</gene>
<organism evidence="2 3">
    <name type="scientific">Apiospora marii</name>
    <dbReference type="NCBI Taxonomy" id="335849"/>
    <lineage>
        <taxon>Eukaryota</taxon>
        <taxon>Fungi</taxon>
        <taxon>Dikarya</taxon>
        <taxon>Ascomycota</taxon>
        <taxon>Pezizomycotina</taxon>
        <taxon>Sordariomycetes</taxon>
        <taxon>Xylariomycetidae</taxon>
        <taxon>Amphisphaeriales</taxon>
        <taxon>Apiosporaceae</taxon>
        <taxon>Apiospora</taxon>
    </lineage>
</organism>
<feature type="compositionally biased region" description="Basic and acidic residues" evidence="1">
    <location>
        <begin position="60"/>
        <end position="72"/>
    </location>
</feature>
<dbReference type="Proteomes" id="UP001396898">
    <property type="component" value="Unassembled WGS sequence"/>
</dbReference>
<keyword evidence="3" id="KW-1185">Reference proteome</keyword>
<name>A0ABR1SD54_9PEZI</name>
<comment type="caution">
    <text evidence="2">The sequence shown here is derived from an EMBL/GenBank/DDBJ whole genome shotgun (WGS) entry which is preliminary data.</text>
</comment>
<dbReference type="EMBL" id="JAQQWI010000007">
    <property type="protein sequence ID" value="KAK8029325.1"/>
    <property type="molecule type" value="Genomic_DNA"/>
</dbReference>
<evidence type="ECO:0000256" key="1">
    <source>
        <dbReference type="SAM" id="MobiDB-lite"/>
    </source>
</evidence>